<proteinExistence type="predicted"/>
<evidence type="ECO:0000313" key="1">
    <source>
        <dbReference type="EMBL" id="UYZ08267.1"/>
    </source>
</evidence>
<sequence>MESRGTTNGAEVNAFAVNEGNFVVSLPGTAQTEIAPTLSLTRRIVARCAAVAAISASMLLTARRRAVATAQLTVDGAAFVARRVAPEASATVAVAAGTILVRRITALSSTKITINGAGFLSWRYLRRATPNRIMRVQPMRALVVAPELRRFIVPRDIPVMRLPRDRGVMP</sequence>
<evidence type="ECO:0000313" key="2">
    <source>
        <dbReference type="Proteomes" id="UP000298735"/>
    </source>
</evidence>
<dbReference type="EMBL" id="CP109968">
    <property type="protein sequence ID" value="UYZ08267.1"/>
    <property type="molecule type" value="Genomic_DNA"/>
</dbReference>
<accession>A0A4Z1QVR7</accession>
<protein>
    <submittedName>
        <fullName evidence="1">Uncharacterized protein</fullName>
    </submittedName>
</protein>
<organism evidence="1 2">
    <name type="scientific">Agrobacterium salinitolerans</name>
    <dbReference type="NCBI Taxonomy" id="1183413"/>
    <lineage>
        <taxon>Bacteria</taxon>
        <taxon>Pseudomonadati</taxon>
        <taxon>Pseudomonadota</taxon>
        <taxon>Alphaproteobacteria</taxon>
        <taxon>Hyphomicrobiales</taxon>
        <taxon>Rhizobiaceae</taxon>
        <taxon>Rhizobium/Agrobacterium group</taxon>
        <taxon>Agrobacterium</taxon>
    </lineage>
</organism>
<reference evidence="1" key="1">
    <citation type="submission" date="2022-10" db="EMBL/GenBank/DDBJ databases">
        <title>Complete genome sequence of Agrobacterium salinitolerans CFBP5507.</title>
        <authorList>
            <person name="Tchabashvili S."/>
            <person name="Yen H.-C."/>
            <person name="Haryono M."/>
            <person name="Lin Y.-C."/>
            <person name="Lai E.-M."/>
            <person name="Kuo C.-H."/>
        </authorList>
    </citation>
    <scope>NUCLEOTIDE SEQUENCE</scope>
    <source>
        <strain evidence="1">CFBP5507</strain>
    </source>
</reference>
<dbReference type="KEGG" id="asal:CFBP5507_04465"/>
<dbReference type="Proteomes" id="UP000298735">
    <property type="component" value="Chromosome Circular"/>
</dbReference>
<name>A0A4Z1QVR7_9HYPH</name>
<gene>
    <name evidence="1" type="ORF">CFBP5507_04465</name>
</gene>
<dbReference type="OrthoDB" id="9967738at2"/>
<dbReference type="AlphaFoldDB" id="A0A4Z1QVR7"/>
<dbReference type="RefSeq" id="WP_137410161.1">
    <property type="nucleotide sequence ID" value="NZ_CP109968.1"/>
</dbReference>